<proteinExistence type="predicted"/>
<reference evidence="9 10" key="1">
    <citation type="submission" date="2020-08" db="EMBL/GenBank/DDBJ databases">
        <title>Genomic Encyclopedia of Type Strains, Phase III (KMG-III): the genomes of soil and plant-associated and newly described type strains.</title>
        <authorList>
            <person name="Whitman W."/>
        </authorList>
    </citation>
    <scope>NUCLEOTIDE SEQUENCE [LARGE SCALE GENOMIC DNA]</scope>
    <source>
        <strain evidence="9 10">CECT 8693</strain>
    </source>
</reference>
<keyword evidence="4" id="KW-0997">Cell inner membrane</keyword>
<sequence length="442" mass="48936">MSEMMRGTGVVQSKKMSNAQKSGMTQEEWKAATKFDSTDWGWIIMSIGMAIGAGIVFLPVQVGLVGMWVFLISSIISYPAIYLFQKLFINTLAESPKCDDYPGVIGHYLGKNWGFLLGILYFCMIVLGVFTYSTAITNDSSSFLHSFGVTKTELSSNPFYGLIIICILVALASRGEKVLFKLSSGLVLIKLAVVAVLGVVMISQWDLANVSSIPDIGYIIKETIIMIPFTVTSILFIQSLSPMVISYRSHNKSIEVAKYKSLRAMNIAFVVLFVTVFFYAVSFNLAMGHDQAVIASEQNISALAMAAKGMHGNTLKILSLVLNIFSVMTAFFGVFLGFQESCKGIALNIMRRFIPEEKINKRLLTYGIIIFAILISWGTIILNLPVLRFLSLMGPLFGLIGCLIPAYLVYRVPFLEKYKGISLIYIIFVGIMLVISPFLDLW</sequence>
<evidence type="ECO:0000256" key="1">
    <source>
        <dbReference type="ARBA" id="ARBA00004429"/>
    </source>
</evidence>
<dbReference type="EMBL" id="JACJIP010000003">
    <property type="protein sequence ID" value="MBA9084332.1"/>
    <property type="molecule type" value="Genomic_DNA"/>
</dbReference>
<evidence type="ECO:0000313" key="9">
    <source>
        <dbReference type="EMBL" id="MBA9084332.1"/>
    </source>
</evidence>
<feature type="transmembrane region" description="Helical" evidence="8">
    <location>
        <begin position="422"/>
        <end position="439"/>
    </location>
</feature>
<organism evidence="9 10">
    <name type="scientific">Fontibacillus solani</name>
    <dbReference type="NCBI Taxonomy" id="1572857"/>
    <lineage>
        <taxon>Bacteria</taxon>
        <taxon>Bacillati</taxon>
        <taxon>Bacillota</taxon>
        <taxon>Bacilli</taxon>
        <taxon>Bacillales</taxon>
        <taxon>Paenibacillaceae</taxon>
        <taxon>Fontibacillus</taxon>
    </lineage>
</organism>
<dbReference type="PANTHER" id="PTHR35334:SF4">
    <property type="entry name" value="SERINE TRANSPORTER-RELATED"/>
    <property type="match status" value="1"/>
</dbReference>
<dbReference type="GO" id="GO:0003333">
    <property type="term" value="P:amino acid transmembrane transport"/>
    <property type="evidence" value="ECO:0007669"/>
    <property type="project" value="InterPro"/>
</dbReference>
<feature type="transmembrane region" description="Helical" evidence="8">
    <location>
        <begin position="157"/>
        <end position="173"/>
    </location>
</feature>
<dbReference type="RefSeq" id="WP_220482605.1">
    <property type="nucleotide sequence ID" value="NZ_JACJIP010000003.1"/>
</dbReference>
<evidence type="ECO:0000256" key="5">
    <source>
        <dbReference type="ARBA" id="ARBA00022692"/>
    </source>
</evidence>
<dbReference type="Proteomes" id="UP000567067">
    <property type="component" value="Unassembled WGS sequence"/>
</dbReference>
<keyword evidence="6 8" id="KW-1133">Transmembrane helix</keyword>
<feature type="transmembrane region" description="Helical" evidence="8">
    <location>
        <begin position="363"/>
        <end position="383"/>
    </location>
</feature>
<evidence type="ECO:0000256" key="6">
    <source>
        <dbReference type="ARBA" id="ARBA00022989"/>
    </source>
</evidence>
<feature type="transmembrane region" description="Helical" evidence="8">
    <location>
        <begin position="317"/>
        <end position="342"/>
    </location>
</feature>
<evidence type="ECO:0000256" key="8">
    <source>
        <dbReference type="SAM" id="Phobius"/>
    </source>
</evidence>
<comment type="caution">
    <text evidence="9">The sequence shown here is derived from an EMBL/GenBank/DDBJ whole genome shotgun (WGS) entry which is preliminary data.</text>
</comment>
<feature type="transmembrane region" description="Helical" evidence="8">
    <location>
        <begin position="266"/>
        <end position="287"/>
    </location>
</feature>
<feature type="transmembrane region" description="Helical" evidence="8">
    <location>
        <begin position="185"/>
        <end position="205"/>
    </location>
</feature>
<evidence type="ECO:0000256" key="7">
    <source>
        <dbReference type="ARBA" id="ARBA00023136"/>
    </source>
</evidence>
<name>A0A7W3XQ82_9BACL</name>
<keyword evidence="5 8" id="KW-0812">Transmembrane</keyword>
<keyword evidence="2" id="KW-0813">Transport</keyword>
<dbReference type="Pfam" id="PF03222">
    <property type="entry name" value="Trp_Tyr_perm"/>
    <property type="match status" value="1"/>
</dbReference>
<feature type="transmembrane region" description="Helical" evidence="8">
    <location>
        <begin position="65"/>
        <end position="84"/>
    </location>
</feature>
<evidence type="ECO:0000256" key="4">
    <source>
        <dbReference type="ARBA" id="ARBA00022519"/>
    </source>
</evidence>
<dbReference type="InterPro" id="IPR018227">
    <property type="entry name" value="Amino_acid_transport_2"/>
</dbReference>
<evidence type="ECO:0000313" key="10">
    <source>
        <dbReference type="Proteomes" id="UP000567067"/>
    </source>
</evidence>
<dbReference type="PANTHER" id="PTHR35334">
    <property type="entry name" value="SERINE TRANSPORTER"/>
    <property type="match status" value="1"/>
</dbReference>
<feature type="transmembrane region" description="Helical" evidence="8">
    <location>
        <begin position="225"/>
        <end position="245"/>
    </location>
</feature>
<accession>A0A7W3XQ82</accession>
<keyword evidence="3" id="KW-1003">Cell membrane</keyword>
<comment type="subcellular location">
    <subcellularLocation>
        <location evidence="1">Cell inner membrane</location>
        <topology evidence="1">Multi-pass membrane protein</topology>
    </subcellularLocation>
</comment>
<feature type="transmembrane region" description="Helical" evidence="8">
    <location>
        <begin position="389"/>
        <end position="410"/>
    </location>
</feature>
<evidence type="ECO:0000256" key="2">
    <source>
        <dbReference type="ARBA" id="ARBA00022448"/>
    </source>
</evidence>
<evidence type="ECO:0000256" key="3">
    <source>
        <dbReference type="ARBA" id="ARBA00022475"/>
    </source>
</evidence>
<dbReference type="Gene3D" id="1.20.1740.10">
    <property type="entry name" value="Amino acid/polyamine transporter I"/>
    <property type="match status" value="1"/>
</dbReference>
<dbReference type="AlphaFoldDB" id="A0A7W3XQ82"/>
<keyword evidence="10" id="KW-1185">Reference proteome</keyword>
<gene>
    <name evidence="9" type="ORF">FHR92_000786</name>
</gene>
<feature type="transmembrane region" description="Helical" evidence="8">
    <location>
        <begin position="115"/>
        <end position="137"/>
    </location>
</feature>
<protein>
    <submittedName>
        <fullName evidence="9">Serine transporter</fullName>
    </submittedName>
</protein>
<dbReference type="GO" id="GO:0005886">
    <property type="term" value="C:plasma membrane"/>
    <property type="evidence" value="ECO:0007669"/>
    <property type="project" value="UniProtKB-SubCell"/>
</dbReference>
<keyword evidence="7 8" id="KW-0472">Membrane</keyword>
<feature type="transmembrane region" description="Helical" evidence="8">
    <location>
        <begin position="40"/>
        <end position="59"/>
    </location>
</feature>